<keyword evidence="3" id="KW-1185">Reference proteome</keyword>
<accession>A0A074VME2</accession>
<dbReference type="GeneID" id="63921892"/>
<organism evidence="2 3">
    <name type="scientific">Aureobasidium melanogenum (strain CBS 110374)</name>
    <name type="common">Aureobasidium pullulans var. melanogenum</name>
    <dbReference type="NCBI Taxonomy" id="1043003"/>
    <lineage>
        <taxon>Eukaryota</taxon>
        <taxon>Fungi</taxon>
        <taxon>Dikarya</taxon>
        <taxon>Ascomycota</taxon>
        <taxon>Pezizomycotina</taxon>
        <taxon>Dothideomycetes</taxon>
        <taxon>Dothideomycetidae</taxon>
        <taxon>Dothideales</taxon>
        <taxon>Saccotheciaceae</taxon>
        <taxon>Aureobasidium</taxon>
    </lineage>
</organism>
<proteinExistence type="predicted"/>
<dbReference type="EMBL" id="KL584843">
    <property type="protein sequence ID" value="KEQ60284.1"/>
    <property type="molecule type" value="Genomic_DNA"/>
</dbReference>
<dbReference type="Proteomes" id="UP000030672">
    <property type="component" value="Unassembled WGS sequence"/>
</dbReference>
<gene>
    <name evidence="2" type="ORF">M437DRAFT_86755</name>
</gene>
<reference evidence="2 3" key="1">
    <citation type="journal article" date="2014" name="BMC Genomics">
        <title>Genome sequencing of four Aureobasidium pullulans varieties: biotechnological potential, stress tolerance, and description of new species.</title>
        <authorList>
            <person name="Gostin Ar C."/>
            <person name="Ohm R.A."/>
            <person name="Kogej T."/>
            <person name="Sonjak S."/>
            <person name="Turk M."/>
            <person name="Zajc J."/>
            <person name="Zalar P."/>
            <person name="Grube M."/>
            <person name="Sun H."/>
            <person name="Han J."/>
            <person name="Sharma A."/>
            <person name="Chiniquy J."/>
            <person name="Ngan C.Y."/>
            <person name="Lipzen A."/>
            <person name="Barry K."/>
            <person name="Grigoriev I.V."/>
            <person name="Gunde-Cimerman N."/>
        </authorList>
    </citation>
    <scope>NUCLEOTIDE SEQUENCE [LARGE SCALE GENOMIC DNA]</scope>
    <source>
        <strain evidence="2 3">CBS 110374</strain>
    </source>
</reference>
<sequence length="245" mass="27199">MDSGLVTPAMLESTQDTSPLNGDTRPIDQRLSHVPENLRSYLLDLDNIAPQEIQPDRDLHGFSCFSRHRQATDLSVTAAHYNADADWVREPLHVEVIQPLRDAWQQFVKHSLIPWEAVKHESNGRGIVIIGGGTPSVKRIKVDGIEGSKVIYCGHTFGQAYPDHEDGDGGSGIAFLHGGALKTMSAPLLSRLLKLNGGIFTHFKRVSATSLEDWTRVERGVAIELWSAGFYYNFTQDYDSSDLIM</sequence>
<dbReference type="HOGENOM" id="CLU_1133381_0_0_1"/>
<protein>
    <submittedName>
        <fullName evidence="2">Uncharacterized protein</fullName>
    </submittedName>
</protein>
<name>A0A074VME2_AURM1</name>
<feature type="region of interest" description="Disordered" evidence="1">
    <location>
        <begin position="1"/>
        <end position="28"/>
    </location>
</feature>
<evidence type="ECO:0000256" key="1">
    <source>
        <dbReference type="SAM" id="MobiDB-lite"/>
    </source>
</evidence>
<dbReference type="AlphaFoldDB" id="A0A074VME2"/>
<feature type="compositionally biased region" description="Polar residues" evidence="1">
    <location>
        <begin position="12"/>
        <end position="21"/>
    </location>
</feature>
<evidence type="ECO:0000313" key="3">
    <source>
        <dbReference type="Proteomes" id="UP000030672"/>
    </source>
</evidence>
<dbReference type="RefSeq" id="XP_040877307.1">
    <property type="nucleotide sequence ID" value="XM_041028519.1"/>
</dbReference>
<evidence type="ECO:0000313" key="2">
    <source>
        <dbReference type="EMBL" id="KEQ60284.1"/>
    </source>
</evidence>